<proteinExistence type="predicted"/>
<evidence type="ECO:0000313" key="3">
    <source>
        <dbReference type="EMBL" id="CAH4000457.1"/>
    </source>
</evidence>
<feature type="compositionally biased region" description="Basic and acidic residues" evidence="1">
    <location>
        <begin position="143"/>
        <end position="159"/>
    </location>
</feature>
<dbReference type="Pfam" id="PF16009">
    <property type="entry name" value="DUF4779"/>
    <property type="match status" value="1"/>
</dbReference>
<feature type="compositionally biased region" description="Polar residues" evidence="1">
    <location>
        <begin position="435"/>
        <end position="444"/>
    </location>
</feature>
<dbReference type="EMBL" id="CALOZG010000003">
    <property type="protein sequence ID" value="CAH4000457.1"/>
    <property type="molecule type" value="Genomic_DNA"/>
</dbReference>
<keyword evidence="2" id="KW-0732">Signal</keyword>
<feature type="compositionally biased region" description="Low complexity" evidence="1">
    <location>
        <begin position="445"/>
        <end position="492"/>
    </location>
</feature>
<feature type="compositionally biased region" description="Basic residues" evidence="1">
    <location>
        <begin position="405"/>
        <end position="416"/>
    </location>
</feature>
<evidence type="ECO:0000313" key="4">
    <source>
        <dbReference type="Proteomes" id="UP001152562"/>
    </source>
</evidence>
<feature type="compositionally biased region" description="Basic and acidic residues" evidence="1">
    <location>
        <begin position="655"/>
        <end position="667"/>
    </location>
</feature>
<evidence type="ECO:0000256" key="1">
    <source>
        <dbReference type="SAM" id="MobiDB-lite"/>
    </source>
</evidence>
<accession>A0A9P0X6K9</accession>
<evidence type="ECO:0000256" key="2">
    <source>
        <dbReference type="SAM" id="SignalP"/>
    </source>
</evidence>
<feature type="compositionally biased region" description="Basic and acidic residues" evidence="1">
    <location>
        <begin position="208"/>
        <end position="293"/>
    </location>
</feature>
<name>A0A9P0X6K9_PIEBR</name>
<feature type="region of interest" description="Disordered" evidence="1">
    <location>
        <begin position="703"/>
        <end position="725"/>
    </location>
</feature>
<protein>
    <submittedName>
        <fullName evidence="3">Uncharacterized protein</fullName>
    </submittedName>
</protein>
<organism evidence="3 4">
    <name type="scientific">Pieris brassicae</name>
    <name type="common">White butterfly</name>
    <name type="synonym">Large white butterfly</name>
    <dbReference type="NCBI Taxonomy" id="7116"/>
    <lineage>
        <taxon>Eukaryota</taxon>
        <taxon>Metazoa</taxon>
        <taxon>Ecdysozoa</taxon>
        <taxon>Arthropoda</taxon>
        <taxon>Hexapoda</taxon>
        <taxon>Insecta</taxon>
        <taxon>Pterygota</taxon>
        <taxon>Neoptera</taxon>
        <taxon>Endopterygota</taxon>
        <taxon>Lepidoptera</taxon>
        <taxon>Glossata</taxon>
        <taxon>Ditrysia</taxon>
        <taxon>Papilionoidea</taxon>
        <taxon>Pieridae</taxon>
        <taxon>Pierinae</taxon>
        <taxon>Pieris</taxon>
    </lineage>
</organism>
<feature type="compositionally biased region" description="Low complexity" evidence="1">
    <location>
        <begin position="417"/>
        <end position="432"/>
    </location>
</feature>
<gene>
    <name evidence="3" type="ORF">PIBRA_LOCUS2597</name>
</gene>
<feature type="region of interest" description="Disordered" evidence="1">
    <location>
        <begin position="564"/>
        <end position="673"/>
    </location>
</feature>
<sequence>MSLIKFVLLVLIPSCYTLSIGVSDKNVTKRTANHDLFPDWVPFKNKHGDNLGDFEPVVKKPKKRLATPLNFELRAVAETDGDYYFDKSQGESDNEDYFERKEWSDLHRPAEHVDPNYVVTHNTSDIDGIVNIITKPIDDPVLKHLETRNNQRKAEKEKDDTDQDENKDEENLQTKTENENIMPSDEEAKTEKRPRRYEDDVEYDEASDEKQKPEGVERTQKTELSEEEKRENEEKKAKILKSVDELKYRHVKEQQEISEKLKEEELFKEDFERDKLDSSEEHDKYNRGSRWKKPEYDEYDEGEVSLHDKYKINAMKSITRTTQAPKKSRQRKSKKEKSMINGKLSVFRNPQLYMINDEEDTTTSNPKPTQFEKYSSKYSADDDSIRISLVPSDDDSKDGEPTRFYPKKRKNKRKKTTTPATEGTTEVGTVKTNELDTTASDTDLSASNTAPSAADTAPTAFDTAPSAPGTSASENTASDATAADTNEDTQAAIKKGEKKQTNFKHKKGGGREHESESFEEHEEDGKKSYKRKKNIEVWQPANNTPLEYFYKLLRIKPWFDSGHHDDTKTSKGHHDKEDHHKKYKDEGGVDKSHHDEKEHYGDHHHEEHGKKHAKYEESGKHSKGHSTKGSHDIHKKDEYEKRVEFFEEDGDSTEEEKYGGHHNENEHSAGGNFKKTNLDAAHKGRTKGETGHFLKNGHHELHRGHRGSGGHNHHAHAGKQRHADGEVNSGKKWVYHHGHPAKTAQLAVIDRRGDYQHGPQYYG</sequence>
<reference evidence="3" key="1">
    <citation type="submission" date="2022-05" db="EMBL/GenBank/DDBJ databases">
        <authorList>
            <person name="Okamura Y."/>
        </authorList>
    </citation>
    <scope>NUCLEOTIDE SEQUENCE</scope>
</reference>
<keyword evidence="4" id="KW-1185">Reference proteome</keyword>
<feature type="compositionally biased region" description="Basic residues" evidence="1">
    <location>
        <begin position="326"/>
        <end position="335"/>
    </location>
</feature>
<feature type="region of interest" description="Disordered" evidence="1">
    <location>
        <begin position="314"/>
        <end position="541"/>
    </location>
</feature>
<dbReference type="Proteomes" id="UP001152562">
    <property type="component" value="Unassembled WGS sequence"/>
</dbReference>
<dbReference type="AlphaFoldDB" id="A0A9P0X6K9"/>
<feature type="compositionally biased region" description="Basic and acidic residues" evidence="1">
    <location>
        <begin position="509"/>
        <end position="527"/>
    </location>
</feature>
<feature type="signal peptide" evidence="2">
    <location>
        <begin position="1"/>
        <end position="17"/>
    </location>
</feature>
<feature type="compositionally biased region" description="Basic residues" evidence="1">
    <location>
        <begin position="703"/>
        <end position="720"/>
    </location>
</feature>
<feature type="region of interest" description="Disordered" evidence="1">
    <location>
        <begin position="143"/>
        <end position="293"/>
    </location>
</feature>
<feature type="compositionally biased region" description="Basic and acidic residues" evidence="1">
    <location>
        <begin position="564"/>
        <end position="620"/>
    </location>
</feature>
<comment type="caution">
    <text evidence="3">The sequence shown here is derived from an EMBL/GenBank/DDBJ whole genome shotgun (WGS) entry which is preliminary data.</text>
</comment>
<dbReference type="InterPro" id="IPR031959">
    <property type="entry name" value="DUF4779"/>
</dbReference>
<feature type="chain" id="PRO_5040470419" evidence="2">
    <location>
        <begin position="18"/>
        <end position="763"/>
    </location>
</feature>
<feature type="compositionally biased region" description="Basic and acidic residues" evidence="1">
    <location>
        <begin position="169"/>
        <end position="178"/>
    </location>
</feature>
<feature type="compositionally biased region" description="Basic and acidic residues" evidence="1">
    <location>
        <begin position="629"/>
        <end position="645"/>
    </location>
</feature>
<feature type="compositionally biased region" description="Polar residues" evidence="1">
    <location>
        <begin position="316"/>
        <end position="325"/>
    </location>
</feature>